<proteinExistence type="predicted"/>
<keyword evidence="5" id="KW-0539">Nucleus</keyword>
<dbReference type="SMART" id="SM01019">
    <property type="entry name" value="B3"/>
    <property type="match status" value="3"/>
</dbReference>
<dbReference type="InterPro" id="IPR044837">
    <property type="entry name" value="REM16-like"/>
</dbReference>
<dbReference type="GO" id="GO:0003677">
    <property type="term" value="F:DNA binding"/>
    <property type="evidence" value="ECO:0007669"/>
    <property type="project" value="UniProtKB-KW"/>
</dbReference>
<dbReference type="Gramene" id="TraesNOR5A03G02769010.1">
    <property type="protein sequence ID" value="TraesNOR5A03G02769010.1"/>
    <property type="gene ID" value="TraesNOR5A03G02769010"/>
</dbReference>
<dbReference type="Gramene" id="TraesSYM5A03G02774690.1">
    <property type="protein sequence ID" value="TraesSYM5A03G02774690.1"/>
    <property type="gene ID" value="TraesSYM5A03G02774690"/>
</dbReference>
<feature type="domain" description="TF-B3" evidence="6">
    <location>
        <begin position="171"/>
        <end position="264"/>
    </location>
</feature>
<evidence type="ECO:0000256" key="2">
    <source>
        <dbReference type="ARBA" id="ARBA00023015"/>
    </source>
</evidence>
<comment type="subcellular location">
    <subcellularLocation>
        <location evidence="1">Nucleus</location>
    </subcellularLocation>
</comment>
<dbReference type="PANTHER" id="PTHR31391:SF144">
    <property type="entry name" value="TF-B3 DOMAIN-CONTAINING PROTEIN"/>
    <property type="match status" value="1"/>
</dbReference>
<dbReference type="PANTHER" id="PTHR31391">
    <property type="entry name" value="B3 DOMAIN-CONTAINING PROTEIN OS11G0197600-RELATED"/>
    <property type="match status" value="1"/>
</dbReference>
<dbReference type="Gramene" id="TraesWEE_scaffold_085931_01G000100.1">
    <property type="protein sequence ID" value="TraesWEE_scaffold_085931_01G000100.1"/>
    <property type="gene ID" value="TraesWEE_scaffold_085931_01G000100"/>
</dbReference>
<dbReference type="AlphaFoldDB" id="A0A3B6KR14"/>
<dbReference type="Gramene" id="TraesNOR5A03G02769010.2">
    <property type="protein sequence ID" value="TraesNOR5A03G02769010.2"/>
    <property type="gene ID" value="TraesNOR5A03G02769010"/>
</dbReference>
<dbReference type="Proteomes" id="UP000019116">
    <property type="component" value="Chromosome 5A"/>
</dbReference>
<accession>A0A3B6KR14</accession>
<evidence type="ECO:0000256" key="3">
    <source>
        <dbReference type="ARBA" id="ARBA00023125"/>
    </source>
</evidence>
<dbReference type="OrthoDB" id="599030at2759"/>
<feature type="domain" description="TF-B3" evidence="6">
    <location>
        <begin position="423"/>
        <end position="516"/>
    </location>
</feature>
<evidence type="ECO:0000313" key="8">
    <source>
        <dbReference type="Proteomes" id="UP000019116"/>
    </source>
</evidence>
<organism evidence="7">
    <name type="scientific">Triticum aestivum</name>
    <name type="common">Wheat</name>
    <dbReference type="NCBI Taxonomy" id="4565"/>
    <lineage>
        <taxon>Eukaryota</taxon>
        <taxon>Viridiplantae</taxon>
        <taxon>Streptophyta</taxon>
        <taxon>Embryophyta</taxon>
        <taxon>Tracheophyta</taxon>
        <taxon>Spermatophyta</taxon>
        <taxon>Magnoliopsida</taxon>
        <taxon>Liliopsida</taxon>
        <taxon>Poales</taxon>
        <taxon>Poaceae</taxon>
        <taxon>BOP clade</taxon>
        <taxon>Pooideae</taxon>
        <taxon>Triticodae</taxon>
        <taxon>Triticeae</taxon>
        <taxon>Triticinae</taxon>
        <taxon>Triticum</taxon>
    </lineage>
</organism>
<evidence type="ECO:0000259" key="6">
    <source>
        <dbReference type="PROSITE" id="PS50863"/>
    </source>
</evidence>
<dbReference type="Gramene" id="TraesCAD_scaffold_086298_01G000200.1">
    <property type="protein sequence ID" value="TraesCAD_scaffold_086298_01G000200.1"/>
    <property type="gene ID" value="TraesCAD_scaffold_086298_01G000200"/>
</dbReference>
<evidence type="ECO:0000256" key="4">
    <source>
        <dbReference type="ARBA" id="ARBA00023163"/>
    </source>
</evidence>
<feature type="domain" description="TF-B3" evidence="6">
    <location>
        <begin position="23"/>
        <end position="116"/>
    </location>
</feature>
<dbReference type="GO" id="GO:0005634">
    <property type="term" value="C:nucleus"/>
    <property type="evidence" value="ECO:0007669"/>
    <property type="project" value="UniProtKB-SubCell"/>
</dbReference>
<dbReference type="SUPFAM" id="SSF101936">
    <property type="entry name" value="DNA-binding pseudobarrel domain"/>
    <property type="match status" value="3"/>
</dbReference>
<dbReference type="InterPro" id="IPR015300">
    <property type="entry name" value="DNA-bd_pseudobarrel_sf"/>
</dbReference>
<gene>
    <name evidence="7" type="primary">LOC123105397</name>
</gene>
<dbReference type="Gramene" id="TraesSTA5A03G02735920.1">
    <property type="protein sequence ID" value="TraesSTA5A03G02735920.1"/>
    <property type="gene ID" value="TraesSTA5A03G02735920"/>
</dbReference>
<protein>
    <recommendedName>
        <fullName evidence="6">TF-B3 domain-containing protein</fullName>
    </recommendedName>
</protein>
<dbReference type="Gramene" id="TraesCS5A03G1034700.1">
    <property type="protein sequence ID" value="TraesCS5A03G1034700.1.CDS"/>
    <property type="gene ID" value="TraesCS5A03G1034700"/>
</dbReference>
<dbReference type="SMR" id="A0A3B6KR14"/>
<dbReference type="PROSITE" id="PS50863">
    <property type="entry name" value="B3"/>
    <property type="match status" value="3"/>
</dbReference>
<dbReference type="Gramene" id="TraesLAC5A03G02699190.1">
    <property type="protein sequence ID" value="TraesLAC5A03G02699190.1"/>
    <property type="gene ID" value="TraesLAC5A03G02699190"/>
</dbReference>
<dbReference type="Gramene" id="TraesARI5A03G02787330.1">
    <property type="protein sequence ID" value="TraesARI5A03G02787330.1"/>
    <property type="gene ID" value="TraesARI5A03G02787330"/>
</dbReference>
<dbReference type="CDD" id="cd10017">
    <property type="entry name" value="B3_DNA"/>
    <property type="match status" value="3"/>
</dbReference>
<dbReference type="Gramene" id="TraesCS5A02G438600.1">
    <property type="protein sequence ID" value="TraesCS5A02G438600.1"/>
    <property type="gene ID" value="TraesCS5A02G438600"/>
</dbReference>
<keyword evidence="3" id="KW-0238">DNA-binding</keyword>
<dbReference type="Gramene" id="TraesKAR5A01G0377530.1">
    <property type="protein sequence ID" value="cds.TraesKAR5A01G0377530.1"/>
    <property type="gene ID" value="TraesKAR5A01G0377530"/>
</dbReference>
<dbReference type="RefSeq" id="XP_044383389.1">
    <property type="nucleotide sequence ID" value="XM_044527454.1"/>
</dbReference>
<dbReference type="GeneID" id="123105397"/>
<evidence type="ECO:0000313" key="7">
    <source>
        <dbReference type="EnsemblPlants" id="TraesCS5A02G438600.1"/>
    </source>
</evidence>
<dbReference type="STRING" id="4565.A0A3B6KR14"/>
<keyword evidence="4" id="KW-0804">Transcription</keyword>
<dbReference type="Gramene" id="TraesJUL5A03G02764110.1">
    <property type="protein sequence ID" value="TraesJUL5A03G02764110.1"/>
    <property type="gene ID" value="TraesJUL5A03G02764110"/>
</dbReference>
<reference evidence="7" key="2">
    <citation type="submission" date="2018-10" db="UniProtKB">
        <authorList>
            <consortium name="EnsemblPlants"/>
        </authorList>
    </citation>
    <scope>IDENTIFICATION</scope>
</reference>
<dbReference type="Gramene" id="TraesJAG5A03G02746750.1">
    <property type="protein sequence ID" value="TraesJAG5A03G02746750.1"/>
    <property type="gene ID" value="TraesJAG5A03G02746750"/>
</dbReference>
<reference evidence="7" key="1">
    <citation type="submission" date="2018-08" db="EMBL/GenBank/DDBJ databases">
        <authorList>
            <person name="Rossello M."/>
        </authorList>
    </citation>
    <scope>NUCLEOTIDE SEQUENCE [LARGE SCALE GENOMIC DNA]</scope>
    <source>
        <strain evidence="7">cv. Chinese Spring</strain>
    </source>
</reference>
<dbReference type="EnsemblPlants" id="TraesCS5A02G438600.1">
    <property type="protein sequence ID" value="TraesCS5A02G438600.1"/>
    <property type="gene ID" value="TraesCS5A02G438600"/>
</dbReference>
<name>A0A3B6KR14_WHEAT</name>
<dbReference type="Gramene" id="TraesROB_scaffold_095521_01G000200.1">
    <property type="protein sequence ID" value="TraesROB_scaffold_095521_01G000200.1"/>
    <property type="gene ID" value="TraesROB_scaffold_095521_01G000200"/>
</dbReference>
<dbReference type="InterPro" id="IPR003340">
    <property type="entry name" value="B3_DNA-bd"/>
</dbReference>
<evidence type="ECO:0000256" key="1">
    <source>
        <dbReference type="ARBA" id="ARBA00004123"/>
    </source>
</evidence>
<dbReference type="Gramene" id="TraesPARA_EIv1.0_1528840.2">
    <property type="protein sequence ID" value="TraesPARA_EIv1.0_1528840.2.CDS"/>
    <property type="gene ID" value="TraesPARA_EIv1.0_1528840"/>
</dbReference>
<sequence length="582" mass="66758">MGISFGSCKLPDEQYYKHLDDEKKYFLVLMLGDFQDSMIIPEEVVRRLKGEIPGEIKLETRNGYGHTIVVAKNQEKLVLTVGWRQFIENYDLQIGDSLMFRYKGNSQFNVMTFDKLGREKALSVVLDPFLHRVQDKRNEAHEIGSSKKMDVPSERCKSRTEYHYANLDDEKKYFLVHMMGDFQQEMIIPEVFVQRFKGEFPREMILETQNCHSYVIGVAKNNGNLVLTVGWGKFVGTFGLEMGDTIVFRYIGNSRFNVIIFDELGCEKVSSVFVDPSPPPAQERRISATDTVKSSHFRPQAIQTQPFSIGKEMPMESPRLQMETDKSCQDKNTVISTSSCESSGDCFSSEEEYGVREDEEEYGVREVPGSNFTVRKKKVRLSSIQKEQLKDGYITVNKTKLTPAQKEVVKHKVHSIDSEIPIFAAVMRKSNLNSRFNLTFPRHYAKKYLREEPSMCLRRRERKWGVRFGENNGGNKLRIGWKQFVEGNKLKMGDICLFKLLTDERGTMTVFIIRAKFVNYWARLSDADREAAFQRGALAHQADGARAPVSRLLHIAKTEAMEDDVVAPECLIAEAKIWRGVG</sequence>
<dbReference type="Gramene" id="TraesCLE_scaffold_081361_01G000100.1">
    <property type="protein sequence ID" value="TraesCLE_scaffold_081361_01G000100.1"/>
    <property type="gene ID" value="TraesCLE_scaffold_081361_01G000100"/>
</dbReference>
<evidence type="ECO:0000256" key="5">
    <source>
        <dbReference type="ARBA" id="ARBA00023242"/>
    </source>
</evidence>
<dbReference type="Pfam" id="PF02362">
    <property type="entry name" value="B3"/>
    <property type="match status" value="3"/>
</dbReference>
<dbReference type="RefSeq" id="XP_044383390.1">
    <property type="nucleotide sequence ID" value="XM_044527455.1"/>
</dbReference>
<dbReference type="OMA" id="CLGHEDV"/>
<keyword evidence="2" id="KW-0805">Transcription regulation</keyword>
<keyword evidence="8" id="KW-1185">Reference proteome</keyword>
<dbReference type="Gene3D" id="2.40.330.10">
    <property type="entry name" value="DNA-binding pseudobarrel domain"/>
    <property type="match status" value="3"/>
</dbReference>
<dbReference type="Gramene" id="TraesPARA_EIv1.0_1528840.1">
    <property type="protein sequence ID" value="TraesPARA_EIv1.0_1528840.1.CDS"/>
    <property type="gene ID" value="TraesPARA_EIv1.0_1528840"/>
</dbReference>